<evidence type="ECO:0000256" key="1">
    <source>
        <dbReference type="ARBA" id="ARBA00004651"/>
    </source>
</evidence>
<dbReference type="Pfam" id="PF07690">
    <property type="entry name" value="MFS_1"/>
    <property type="match status" value="1"/>
</dbReference>
<comment type="subcellular location">
    <subcellularLocation>
        <location evidence="1">Cell membrane</location>
        <topology evidence="1">Multi-pass membrane protein</topology>
    </subcellularLocation>
</comment>
<comment type="caution">
    <text evidence="7">The sequence shown here is derived from an EMBL/GenBank/DDBJ whole genome shotgun (WGS) entry which is preliminary data.</text>
</comment>
<protein>
    <submittedName>
        <fullName evidence="7">MFS transporter</fullName>
    </submittedName>
</protein>
<keyword evidence="5 6" id="KW-0472">Membrane</keyword>
<evidence type="ECO:0000313" key="7">
    <source>
        <dbReference type="EMBL" id="MDZ5471606.1"/>
    </source>
</evidence>
<feature type="transmembrane region" description="Helical" evidence="6">
    <location>
        <begin position="165"/>
        <end position="189"/>
    </location>
</feature>
<sequence length="436" mass="47432">MSRTNRITRWEPEDEHFWQTEGKKHARRNLLISVPTLMLAFIVWQIWSVVAVRLNDVGFNYTPEQLFTLAAMPGLVGATLRFFYTFSVGKFGGRNWVVFSTAILAIPAVGIGFAVQNPDTPYSVMLLLAALCGLGGGNFSSASANMSFFFPKKEKGTALGINGGLGNMGVSVVQFVTPLVITSSTFALIGNGQVLPTGATVWLQNAAFVWVIPIVILTIVAYFGMDNLPNAKQSVADQFVIVKRKHTWVMTWLYVATFGSFIGYSAAFPLLLKSQFPEHIGLAFLGAFLAAAFRPIGGWISDKLGGALVTAWVLVFMSVGAGFVIYFTTEKHFAGFLASFLVLFAAAGIGSGSTFQMIPDIFPVKEAAPVLGFTAAFAAYGSFFIPKLFGWSVGATGTPVTAFYFFIAFYVISIGLNWYYYQRAGHKLIPESKRVA</sequence>
<dbReference type="Gene3D" id="1.20.1250.20">
    <property type="entry name" value="MFS general substrate transporter like domains"/>
    <property type="match status" value="1"/>
</dbReference>
<evidence type="ECO:0000256" key="6">
    <source>
        <dbReference type="SAM" id="Phobius"/>
    </source>
</evidence>
<feature type="transmembrane region" description="Helical" evidence="6">
    <location>
        <begin position="201"/>
        <end position="225"/>
    </location>
</feature>
<evidence type="ECO:0000256" key="4">
    <source>
        <dbReference type="ARBA" id="ARBA00022989"/>
    </source>
</evidence>
<name>A0ABU5IWU9_9BACI</name>
<feature type="transmembrane region" description="Helical" evidence="6">
    <location>
        <begin position="304"/>
        <end position="327"/>
    </location>
</feature>
<accession>A0ABU5IWU9</accession>
<dbReference type="CDD" id="cd17341">
    <property type="entry name" value="MFS_NRT2_like"/>
    <property type="match status" value="1"/>
</dbReference>
<feature type="transmembrane region" description="Helical" evidence="6">
    <location>
        <begin position="30"/>
        <end position="54"/>
    </location>
</feature>
<evidence type="ECO:0000256" key="3">
    <source>
        <dbReference type="ARBA" id="ARBA00022692"/>
    </source>
</evidence>
<dbReference type="Proteomes" id="UP001290455">
    <property type="component" value="Unassembled WGS sequence"/>
</dbReference>
<feature type="transmembrane region" description="Helical" evidence="6">
    <location>
        <begin position="246"/>
        <end position="267"/>
    </location>
</feature>
<keyword evidence="3 6" id="KW-0812">Transmembrane</keyword>
<evidence type="ECO:0000256" key="5">
    <source>
        <dbReference type="ARBA" id="ARBA00023136"/>
    </source>
</evidence>
<feature type="transmembrane region" description="Helical" evidence="6">
    <location>
        <begin position="333"/>
        <end position="355"/>
    </location>
</feature>
<feature type="transmembrane region" description="Helical" evidence="6">
    <location>
        <begin position="66"/>
        <end position="84"/>
    </location>
</feature>
<evidence type="ECO:0000256" key="2">
    <source>
        <dbReference type="ARBA" id="ARBA00008432"/>
    </source>
</evidence>
<dbReference type="RefSeq" id="WP_322445894.1">
    <property type="nucleotide sequence ID" value="NZ_JAXOFX010000003.1"/>
</dbReference>
<organism evidence="7 8">
    <name type="scientific">Robertmurraya mangrovi</name>
    <dbReference type="NCBI Taxonomy" id="3098077"/>
    <lineage>
        <taxon>Bacteria</taxon>
        <taxon>Bacillati</taxon>
        <taxon>Bacillota</taxon>
        <taxon>Bacilli</taxon>
        <taxon>Bacillales</taxon>
        <taxon>Bacillaceae</taxon>
        <taxon>Robertmurraya</taxon>
    </lineage>
</organism>
<reference evidence="7 8" key="1">
    <citation type="submission" date="2023-11" db="EMBL/GenBank/DDBJ databases">
        <title>Bacillus jintuensis, isolated from a mudflat on the Beibu Gulf coast.</title>
        <authorList>
            <person name="Li M."/>
        </authorList>
    </citation>
    <scope>NUCLEOTIDE SEQUENCE [LARGE SCALE GENOMIC DNA]</scope>
    <source>
        <strain evidence="7 8">31A1R</strain>
    </source>
</reference>
<keyword evidence="4 6" id="KW-1133">Transmembrane helix</keyword>
<feature type="transmembrane region" description="Helical" evidence="6">
    <location>
        <begin position="279"/>
        <end position="297"/>
    </location>
</feature>
<feature type="transmembrane region" description="Helical" evidence="6">
    <location>
        <begin position="401"/>
        <end position="421"/>
    </location>
</feature>
<dbReference type="InterPro" id="IPR036259">
    <property type="entry name" value="MFS_trans_sf"/>
</dbReference>
<dbReference type="SUPFAM" id="SSF103473">
    <property type="entry name" value="MFS general substrate transporter"/>
    <property type="match status" value="1"/>
</dbReference>
<evidence type="ECO:0000313" key="8">
    <source>
        <dbReference type="Proteomes" id="UP001290455"/>
    </source>
</evidence>
<gene>
    <name evidence="7" type="ORF">SM124_07575</name>
</gene>
<dbReference type="InterPro" id="IPR011701">
    <property type="entry name" value="MFS"/>
</dbReference>
<keyword evidence="8" id="KW-1185">Reference proteome</keyword>
<proteinExistence type="inferred from homology"/>
<feature type="transmembrane region" description="Helical" evidence="6">
    <location>
        <begin position="96"/>
        <end position="116"/>
    </location>
</feature>
<feature type="transmembrane region" description="Helical" evidence="6">
    <location>
        <begin position="122"/>
        <end position="144"/>
    </location>
</feature>
<dbReference type="PANTHER" id="PTHR23515">
    <property type="entry name" value="HIGH-AFFINITY NITRATE TRANSPORTER 2.3"/>
    <property type="match status" value="1"/>
</dbReference>
<dbReference type="InterPro" id="IPR044772">
    <property type="entry name" value="NO3_transporter"/>
</dbReference>
<dbReference type="EMBL" id="JAXOFX010000003">
    <property type="protein sequence ID" value="MDZ5471606.1"/>
    <property type="molecule type" value="Genomic_DNA"/>
</dbReference>
<feature type="transmembrane region" description="Helical" evidence="6">
    <location>
        <begin position="367"/>
        <end position="389"/>
    </location>
</feature>
<comment type="similarity">
    <text evidence="2">Belongs to the major facilitator superfamily. Nitrate/nitrite porter (TC 2.A.1.8) family.</text>
</comment>